<organism evidence="7">
    <name type="scientific">Eutreptiella gymnastica</name>
    <dbReference type="NCBI Taxonomy" id="73025"/>
    <lineage>
        <taxon>Eukaryota</taxon>
        <taxon>Discoba</taxon>
        <taxon>Euglenozoa</taxon>
        <taxon>Euglenida</taxon>
        <taxon>Spirocuta</taxon>
        <taxon>Euglenophyceae</taxon>
        <taxon>Eutreptiales</taxon>
        <taxon>Eutreptiaceae</taxon>
        <taxon>Eutreptiella</taxon>
    </lineage>
</organism>
<dbReference type="Gene3D" id="3.30.428.10">
    <property type="entry name" value="HIT-like"/>
    <property type="match status" value="4"/>
</dbReference>
<evidence type="ECO:0000256" key="2">
    <source>
        <dbReference type="ARBA" id="ARBA00022695"/>
    </source>
</evidence>
<dbReference type="GO" id="GO:0008108">
    <property type="term" value="F:UDP-glucose:hexose-1-phosphate uridylyltransferase activity"/>
    <property type="evidence" value="ECO:0007669"/>
    <property type="project" value="InterPro"/>
</dbReference>
<dbReference type="InterPro" id="IPR005850">
    <property type="entry name" value="GalP_Utransf_C"/>
</dbReference>
<dbReference type="Pfam" id="PF01087">
    <property type="entry name" value="GalP_UDP_transf"/>
    <property type="match status" value="2"/>
</dbReference>
<keyword evidence="1" id="KW-0808">Transferase</keyword>
<dbReference type="InterPro" id="IPR011146">
    <property type="entry name" value="HIT-like"/>
</dbReference>
<dbReference type="PANTHER" id="PTHR42763">
    <property type="entry name" value="ADP-GLUCOSE PHOSPHORYLASE"/>
    <property type="match status" value="1"/>
</dbReference>
<dbReference type="Pfam" id="PF02744">
    <property type="entry name" value="GalP_UDP_tr_C"/>
    <property type="match status" value="2"/>
</dbReference>
<dbReference type="AlphaFoldDB" id="A0A7S1I492"/>
<dbReference type="EMBL" id="HBGA01031774">
    <property type="protein sequence ID" value="CAD9000352.1"/>
    <property type="molecule type" value="Transcribed_RNA"/>
</dbReference>
<feature type="domain" description="HIT" evidence="6">
    <location>
        <begin position="735"/>
        <end position="846"/>
    </location>
</feature>
<reference evidence="7" key="1">
    <citation type="submission" date="2021-01" db="EMBL/GenBank/DDBJ databases">
        <authorList>
            <person name="Corre E."/>
            <person name="Pelletier E."/>
            <person name="Niang G."/>
            <person name="Scheremetjew M."/>
            <person name="Finn R."/>
            <person name="Kale V."/>
            <person name="Holt S."/>
            <person name="Cochrane G."/>
            <person name="Meng A."/>
            <person name="Brown T."/>
            <person name="Cohen L."/>
        </authorList>
    </citation>
    <scope>NUCLEOTIDE SEQUENCE</scope>
    <source>
        <strain evidence="7">NIES-381</strain>
    </source>
</reference>
<protein>
    <recommendedName>
        <fullName evidence="6">HIT domain-containing protein</fullName>
    </recommendedName>
</protein>
<keyword evidence="2" id="KW-0548">Nucleotidyltransferase</keyword>
<dbReference type="SUPFAM" id="SSF54197">
    <property type="entry name" value="HIT-like"/>
    <property type="match status" value="4"/>
</dbReference>
<dbReference type="PANTHER" id="PTHR42763:SF2">
    <property type="entry name" value="ADP-GLUCOSE PHOSPHORYLASE"/>
    <property type="match status" value="1"/>
</dbReference>
<evidence type="ECO:0000256" key="1">
    <source>
        <dbReference type="ARBA" id="ARBA00022679"/>
    </source>
</evidence>
<sequence length="871" mass="98023">MGGSSSIAAAHTDPAGTATHPRKQIVPELNPVQAAKAQAWVDTHSVNIMRVESRDISNISPLKEPPVHAGVSPPRAKVRSPSGSPMTVLMDEDGALVSDQLKSEKADVTTRLGEPLQPPNSPTPSFRRRRPTQSYASYTLRQDLATLDWVVLAPDRLKHQPLQTDLNEPLEKAYPAYTESCPFCPRNEPRFPHNEVDYYPHPHPGNEHGSPWLVRVVENKYRIVEGGSDHLRPRTLAPFTQDGPYKCTAGHGHHELVWETPQHNLTIATMPYEAVEQVLRLYVRRFIALAKIPNTLYTIIFKNHGPKAGASQPHAHSQIVGMRVVPNWIRFQMDQARRHYDRTGQCVVCAMIEHELEDRSRVVFETEYFVTIVPFASSVPYNIEILPKTHAATFRALTDEEFKDFAICMKDSLLCLYNLLSNPDFNYVIHNAPYGLPNLHDFHWHVAIVPHTGLVAGFELGTGMHVNFIRPEDAARQLREAYNRLPGHRQVPWLPKLPTSGLSRTTTVFSPSQTFAKMPSTVLRQDLASRSWVVVAPARLKGRPLQSTLNPFLEDCEPNQSPTCPFCPTNGAKYPQNEVCRIEDHREAVSPGSTPPWLARCILNKYRIVDDAQEGTQGSMPSTAFRQDGIYRFSVSRANGHHEVVIESPVHNHTLATMPLASVHAVVRIYRQRLQEFANNPANLMTIIFKNHGVRAGTSLTHPHSQIVALRVIPNSIRTVIDESQRYFDMHGCCVWCQILTYERGCMARIVLESTFFVALTPYAAQVPFEVQILPKHHSSSMTDLLDEELEDFADILKEVMRRLHVTLHNPDFNYIFFNAPYYLEGSPAFHWHVSILPHTSNTAGFELGTRIRVNVMAPEACAAQLAVAAK</sequence>
<dbReference type="InterPro" id="IPR053177">
    <property type="entry name" value="ADP-glucose_phosphorylase"/>
</dbReference>
<dbReference type="InterPro" id="IPR005849">
    <property type="entry name" value="GalP_Utransf_N"/>
</dbReference>
<keyword evidence="3" id="KW-0119">Carbohydrate metabolism</keyword>
<name>A0A7S1I492_9EUGL</name>
<dbReference type="GO" id="GO:0006012">
    <property type="term" value="P:galactose metabolic process"/>
    <property type="evidence" value="ECO:0007669"/>
    <property type="project" value="UniProtKB-UniPathway"/>
</dbReference>
<comment type="caution">
    <text evidence="4">Lacks conserved residue(s) required for the propagation of feature annotation.</text>
</comment>
<feature type="region of interest" description="Disordered" evidence="5">
    <location>
        <begin position="59"/>
        <end position="84"/>
    </location>
</feature>
<feature type="region of interest" description="Disordered" evidence="5">
    <location>
        <begin position="104"/>
        <end position="131"/>
    </location>
</feature>
<evidence type="ECO:0000256" key="4">
    <source>
        <dbReference type="PROSITE-ProRule" id="PRU00464"/>
    </source>
</evidence>
<dbReference type="UniPathway" id="UPA00214"/>
<gene>
    <name evidence="7" type="ORF">EGYM00392_LOCUS11425</name>
</gene>
<evidence type="ECO:0000313" key="7">
    <source>
        <dbReference type="EMBL" id="CAD9000352.1"/>
    </source>
</evidence>
<dbReference type="InterPro" id="IPR036265">
    <property type="entry name" value="HIT-like_sf"/>
</dbReference>
<evidence type="ECO:0000259" key="6">
    <source>
        <dbReference type="PROSITE" id="PS51084"/>
    </source>
</evidence>
<feature type="region of interest" description="Disordered" evidence="5">
    <location>
        <begin position="1"/>
        <end position="26"/>
    </location>
</feature>
<evidence type="ECO:0000256" key="5">
    <source>
        <dbReference type="SAM" id="MobiDB-lite"/>
    </source>
</evidence>
<evidence type="ECO:0000256" key="3">
    <source>
        <dbReference type="ARBA" id="ARBA00023277"/>
    </source>
</evidence>
<accession>A0A7S1I492</accession>
<dbReference type="PROSITE" id="PS51084">
    <property type="entry name" value="HIT_2"/>
    <property type="match status" value="1"/>
</dbReference>
<proteinExistence type="predicted"/>